<protein>
    <submittedName>
        <fullName evidence="2">Uncharacterized protein GlcG (DUF336 family)</fullName>
    </submittedName>
</protein>
<dbReference type="PANTHER" id="PTHR34309:SF1">
    <property type="entry name" value="PROTEIN GLCG"/>
    <property type="match status" value="1"/>
</dbReference>
<dbReference type="InterPro" id="IPR052517">
    <property type="entry name" value="GlcG_carb_metab_protein"/>
</dbReference>
<dbReference type="PANTHER" id="PTHR34309">
    <property type="entry name" value="SLR1406 PROTEIN"/>
    <property type="match status" value="1"/>
</dbReference>
<evidence type="ECO:0000313" key="3">
    <source>
        <dbReference type="Proteomes" id="UP000575068"/>
    </source>
</evidence>
<feature type="chain" id="PRO_5032858933" evidence="1">
    <location>
        <begin position="25"/>
        <end position="653"/>
    </location>
</feature>
<dbReference type="Proteomes" id="UP000575068">
    <property type="component" value="Unassembled WGS sequence"/>
</dbReference>
<keyword evidence="1" id="KW-0732">Signal</keyword>
<sequence length="653" mass="66425">MKKMSNFAGQKAVRGWLTSFLAGAALVLSSCGGEGSEGGGGSPAPTPTTSQLYTVPAQEALSIADVEQVLANSAAEALARNLPAVIAVTDRVGNVLAVFRMPGAAATATASAAPNGVNMDVQNVSFPAEAGAIAKAITGAYLSSGGNAFSTRTASMILQEHFPPAPGTVGLESGPLFGVQFSQLPCSDLATRYISSGAGALIGPKRSPLGLAGDPGGFPLYKNGVLVGGIGVMADGDYGIDRNVTDVDSDAEEFIALAGTLGFEAPETIRANHITVDGTSLRYSDASYSGLTSNGNASYAATSGSLVAVTGYFGSPAPAIAAGTPYGSEASGVRASTSAEFGDRDAFVLTDGMGSNRYPIRAGTDAVAQPLSAAEVRAVLEEAFGVMGRARAQIRQPLDSRAQVSISIVDTNGAVLGIIRSPDAPIFGIDVSLQKARTAAFFSGPNAASDLLANPSSDVQGFVQATRTFLDDQTALTGTYAFSDRAGGNLSRPYFPDGEVGQPHGPLSRPIAQFNPFSTGLQSALIIGNLGAHLDYVAGASATDTPQACTATPGQNRLANGIQIFPGSVPIYRGNQLVGAIGVSGDGIDQDDMISFLGTHEGGIRVGDIGNAPMGIRADQIVVDVGAGVRLRYINCPFAPFIGTSQQNVCEGL</sequence>
<feature type="signal peptide" evidence="1">
    <location>
        <begin position="1"/>
        <end position="24"/>
    </location>
</feature>
<comment type="caution">
    <text evidence="2">The sequence shown here is derived from an EMBL/GenBank/DDBJ whole genome shotgun (WGS) entry which is preliminary data.</text>
</comment>
<dbReference type="InterPro" id="IPR038084">
    <property type="entry name" value="PduO/GlcC-like_sf"/>
</dbReference>
<dbReference type="AlphaFoldDB" id="A0A840HUV5"/>
<dbReference type="EMBL" id="JACHOV010000007">
    <property type="protein sequence ID" value="MBB4641825.1"/>
    <property type="molecule type" value="Genomic_DNA"/>
</dbReference>
<proteinExistence type="predicted"/>
<gene>
    <name evidence="2" type="ORF">HNQ99_002138</name>
</gene>
<dbReference type="InterPro" id="IPR005624">
    <property type="entry name" value="PduO/GlcC-like"/>
</dbReference>
<evidence type="ECO:0000313" key="2">
    <source>
        <dbReference type="EMBL" id="MBB4641825.1"/>
    </source>
</evidence>
<dbReference type="SUPFAM" id="SSF143744">
    <property type="entry name" value="GlcG-like"/>
    <property type="match status" value="3"/>
</dbReference>
<name>A0A840HUV5_9SPHN</name>
<dbReference type="Gene3D" id="3.30.450.150">
    <property type="entry name" value="Haem-degrading domain"/>
    <property type="match status" value="2"/>
</dbReference>
<reference evidence="2 3" key="1">
    <citation type="submission" date="2020-08" db="EMBL/GenBank/DDBJ databases">
        <title>Genomic Encyclopedia of Type Strains, Phase IV (KMG-IV): sequencing the most valuable type-strain genomes for metagenomic binning, comparative biology and taxonomic classification.</title>
        <authorList>
            <person name="Goeker M."/>
        </authorList>
    </citation>
    <scope>NUCLEOTIDE SEQUENCE [LARGE SCALE GENOMIC DNA]</scope>
    <source>
        <strain evidence="2 3">DSM 7465</strain>
    </source>
</reference>
<organism evidence="2 3">
    <name type="scientific">Rhizorhapis suberifaciens</name>
    <name type="common">corky root of lettuce</name>
    <dbReference type="NCBI Taxonomy" id="13656"/>
    <lineage>
        <taxon>Bacteria</taxon>
        <taxon>Pseudomonadati</taxon>
        <taxon>Pseudomonadota</taxon>
        <taxon>Alphaproteobacteria</taxon>
        <taxon>Sphingomonadales</taxon>
        <taxon>Sphingomonadaceae</taxon>
        <taxon>Rhizorhapis</taxon>
    </lineage>
</organism>
<keyword evidence="3" id="KW-1185">Reference proteome</keyword>
<dbReference type="Pfam" id="PF03928">
    <property type="entry name" value="HbpS-like"/>
    <property type="match status" value="2"/>
</dbReference>
<evidence type="ECO:0000256" key="1">
    <source>
        <dbReference type="SAM" id="SignalP"/>
    </source>
</evidence>
<accession>A0A840HUV5</accession>
<dbReference type="PROSITE" id="PS51257">
    <property type="entry name" value="PROKAR_LIPOPROTEIN"/>
    <property type="match status" value="1"/>
</dbReference>